<evidence type="ECO:0000313" key="1">
    <source>
        <dbReference type="EMBL" id="RKN40778.1"/>
    </source>
</evidence>
<dbReference type="EMBL" id="RBAL01000009">
    <property type="protein sequence ID" value="RKN40778.1"/>
    <property type="molecule type" value="Genomic_DNA"/>
</dbReference>
<keyword evidence="2" id="KW-1185">Reference proteome</keyword>
<proteinExistence type="predicted"/>
<sequence>MQAAREMWFAAERMERHPAVADVARRLAREAGSPVVTEGIWTAAWRRSHAPAVVEFPVGRSVMAVAA</sequence>
<gene>
    <name evidence="1" type="ORF">D7294_16960</name>
</gene>
<accession>A0A3A9YXL4</accession>
<comment type="caution">
    <text evidence="1">The sequence shown here is derived from an EMBL/GenBank/DDBJ whole genome shotgun (WGS) entry which is preliminary data.</text>
</comment>
<organism evidence="1 2">
    <name type="scientific">Streptomyces hoynatensis</name>
    <dbReference type="NCBI Taxonomy" id="1141874"/>
    <lineage>
        <taxon>Bacteria</taxon>
        <taxon>Bacillati</taxon>
        <taxon>Actinomycetota</taxon>
        <taxon>Actinomycetes</taxon>
        <taxon>Kitasatosporales</taxon>
        <taxon>Streptomycetaceae</taxon>
        <taxon>Streptomyces</taxon>
    </lineage>
</organism>
<dbReference type="Proteomes" id="UP000272474">
    <property type="component" value="Unassembled WGS sequence"/>
</dbReference>
<evidence type="ECO:0000313" key="2">
    <source>
        <dbReference type="Proteomes" id="UP000272474"/>
    </source>
</evidence>
<name>A0A3A9YXL4_9ACTN</name>
<reference evidence="1 2" key="1">
    <citation type="journal article" date="2014" name="Int. J. Syst. Evol. Microbiol.">
        <title>Streptomyces hoynatensis sp. nov., isolated from deep marine sediment.</title>
        <authorList>
            <person name="Veyisoglu A."/>
            <person name="Sahin N."/>
        </authorList>
    </citation>
    <scope>NUCLEOTIDE SEQUENCE [LARGE SCALE GENOMIC DNA]</scope>
    <source>
        <strain evidence="1 2">KCTC 29097</strain>
    </source>
</reference>
<protein>
    <submittedName>
        <fullName evidence="1">Uncharacterized protein</fullName>
    </submittedName>
</protein>
<dbReference type="AlphaFoldDB" id="A0A3A9YXL4"/>